<dbReference type="InterPro" id="IPR025743">
    <property type="entry name" value="TssM1_N"/>
</dbReference>
<dbReference type="PANTHER" id="PTHR36153">
    <property type="entry name" value="INNER MEMBRANE PROTEIN-RELATED"/>
    <property type="match status" value="1"/>
</dbReference>
<accession>A0A1W6LMF3</accession>
<dbReference type="InterPro" id="IPR053156">
    <property type="entry name" value="T6SS_TssM-like"/>
</dbReference>
<dbReference type="EMBL" id="CP021023">
    <property type="protein sequence ID" value="ARN56924.1"/>
    <property type="molecule type" value="Genomic_DNA"/>
</dbReference>
<evidence type="ECO:0000256" key="1">
    <source>
        <dbReference type="SAM" id="Phobius"/>
    </source>
</evidence>
<dbReference type="Gene3D" id="3.40.50.300">
    <property type="entry name" value="P-loop containing nucleotide triphosphate hydrolases"/>
    <property type="match status" value="1"/>
</dbReference>
<feature type="transmembrane region" description="Helical" evidence="1">
    <location>
        <begin position="12"/>
        <end position="33"/>
    </location>
</feature>
<dbReference type="Pfam" id="PF14331">
    <property type="entry name" value="IcmF-related_N"/>
    <property type="match status" value="1"/>
</dbReference>
<dbReference type="STRING" id="1941349.STSP1_01317"/>
<dbReference type="RefSeq" id="WP_085755599.1">
    <property type="nucleotide sequence ID" value="NZ_CP021023.1"/>
</dbReference>
<organism evidence="3 4">
    <name type="scientific">Sedimentisphaera salicampi</name>
    <dbReference type="NCBI Taxonomy" id="1941349"/>
    <lineage>
        <taxon>Bacteria</taxon>
        <taxon>Pseudomonadati</taxon>
        <taxon>Planctomycetota</taxon>
        <taxon>Phycisphaerae</taxon>
        <taxon>Sedimentisphaerales</taxon>
        <taxon>Sedimentisphaeraceae</taxon>
        <taxon>Sedimentisphaera</taxon>
    </lineage>
</organism>
<dbReference type="SUPFAM" id="SSF52540">
    <property type="entry name" value="P-loop containing nucleoside triphosphate hydrolases"/>
    <property type="match status" value="1"/>
</dbReference>
<dbReference type="PANTHER" id="PTHR36153:SF1">
    <property type="entry name" value="TYPE VI SECRETION SYSTEM COMPONENT TSSM1"/>
    <property type="match status" value="1"/>
</dbReference>
<dbReference type="KEGG" id="pbp:STSP1_01317"/>
<feature type="transmembrane region" description="Helical" evidence="1">
    <location>
        <begin position="449"/>
        <end position="471"/>
    </location>
</feature>
<protein>
    <submittedName>
        <fullName evidence="3">Type VI secretion protein IcmF</fullName>
    </submittedName>
</protein>
<name>A0A1W6LMF3_9BACT</name>
<gene>
    <name evidence="3" type="ORF">STSP1_01317</name>
</gene>
<dbReference type="InterPro" id="IPR027417">
    <property type="entry name" value="P-loop_NTPase"/>
</dbReference>
<keyword evidence="1" id="KW-1133">Transmembrane helix</keyword>
<keyword evidence="1" id="KW-0812">Transmembrane</keyword>
<reference evidence="4" key="1">
    <citation type="submission" date="2017-04" db="EMBL/GenBank/DDBJ databases">
        <title>Comparative genomics and description of representatives of a novel lineage of planctomycetes thriving in anoxic sediments.</title>
        <authorList>
            <person name="Spring S."/>
            <person name="Bunk B."/>
            <person name="Sproer C."/>
        </authorList>
    </citation>
    <scope>NUCLEOTIDE SEQUENCE [LARGE SCALE GENOMIC DNA]</scope>
    <source>
        <strain evidence="4">ST-PulAB-D4</strain>
    </source>
</reference>
<proteinExistence type="predicted"/>
<evidence type="ECO:0000313" key="3">
    <source>
        <dbReference type="EMBL" id="ARN56924.1"/>
    </source>
</evidence>
<evidence type="ECO:0000259" key="2">
    <source>
        <dbReference type="Pfam" id="PF14331"/>
    </source>
</evidence>
<feature type="domain" description="Type VI secretion system component TssM1 N-terminal" evidence="2">
    <location>
        <begin position="191"/>
        <end position="442"/>
    </location>
</feature>
<keyword evidence="4" id="KW-1185">Reference proteome</keyword>
<evidence type="ECO:0000313" key="4">
    <source>
        <dbReference type="Proteomes" id="UP000193334"/>
    </source>
</evidence>
<feature type="transmembrane region" description="Helical" evidence="1">
    <location>
        <begin position="45"/>
        <end position="65"/>
    </location>
</feature>
<sequence>MFKLSDFNTLPMSSKALFLMCGGGVVGGIIYYLNRFGNFLKGPMIWVIAGGLLLIIILFVLYKLILKKIQKSKAAPMEKGILKSSAPKNINDPDETARLEYLRNKFKEGMETYKVAGKNVYELPWYLVIGEPGSGKTEAIRHSNINFPPGLQDLLQGTGGTVNMNWWFSDDSVILDTAGRMVFDDVETGGTEEWKEFLHLLRKNRPNCPINGVLLVIPADTLIKDSLEEVEQKASKIAMQFDVIQRTLDVRFPVYVVISKCDLIQGFRDFFDDLNSHTEQNQIFGWSNPEPLDEQYNSQSVDDYFQSIRSWLNRRKFALIEDDLAQDSFTASRKPEFYFSFPSHLASISGKLKSYLDKVFSTSRTWSCKPLFFRGIYFTSSMREGAALDTELANFLNVELDKLEEDRVWGRDKSYFLKDLFINKIFPEKGLVTRATNANSAYTKRKASLLGICSGLIVLLIVLTGFSAYNWNKTVGGIKEYFSAKSWDIGNLKSISVVNDSGDFLGNKKMLFDSTGKELPRNEFYFDLSEKLKNFRQEGVPLMFKPAQLFSPGFVDQTVQAYGRLYKANVLWPIIKNALVELEEFEWGSYEDKNEAYINAVVALRQLIAARLGVDLESSLELKNQAKSYLEWPAEIVLNSESGSSNQAFKNLNRVYKDWFSKEADDAKFDLTEMLSSKTEGDKSAGKNQLAAFDDKIEKVIAEFAESWEKPNKNQKIKRFRVFISDLSSYKDYYNELFAEYPSDDVLPEEIKSSAVIEDAKKSVEKRIKELNSSYETIQESEFIESESLTDQWDDISEDYKKNVSDFIDFMKRDLQNYLKPGLVDSLKEKAGSEKQNEILNNAADSVSGLSEGSSEHPFKKAFASFVNKKLEDVKSSVKSFTGGDDYKKKVQDYHSFVLGKGERTLESCRNYASAIEGLLNKDFDKLSIFNFKDNWEDLAETVEDVQNNRAALADGKEFSAENFVSKFKMAELISKTVKKLPAEDSGLKELINENYSTNSNPDNFSTQFVFERGFSPPIAGKLKSGFEDLQKSFESDFSDSEYIKDEGKFTNYVNQEYEEYFKNYRDYWLYEYPQKFLDQYAASSKSWEEKYLKIKRANYLEKIELLLNDVDDAVGYYPYELTGSRIKDFQEDKDRVKLNSFTDDFDDVFGSWEALGKDVFEARRGILEGNLEDYFYSNSNEHKLLSYCCYKLTLSFIQTLADDYKSKFKSSVEELQEYLHRFPLNLNSDKELTAQGAAGYRENVASISFSNFAESPEFGVGDIDKELKTLFRPENIINPEYIKECDVLSKIIPEEGEEYYYKLAIESLEKQKSILNKFGSVQFNSRSLKTLDADYLFDEPVKYPSHNPSVISVNAYEYKTKRGKTASFSDETMWGGLKLWAGNRFEDNGVFKLPLHCQEEPHTDYHIILRLELFENKDCREEDKIDLPHLSTWQKAGNLGVDR</sequence>
<dbReference type="CDD" id="cd00882">
    <property type="entry name" value="Ras_like_GTPase"/>
    <property type="match status" value="1"/>
</dbReference>
<dbReference type="Proteomes" id="UP000193334">
    <property type="component" value="Chromosome"/>
</dbReference>
<keyword evidence="1" id="KW-0472">Membrane</keyword>